<evidence type="ECO:0000256" key="3">
    <source>
        <dbReference type="ARBA" id="ARBA00022692"/>
    </source>
</evidence>
<accession>A0A1I6EE90</accession>
<organism evidence="9 10">
    <name type="scientific">Poseidonocella sedimentorum</name>
    <dbReference type="NCBI Taxonomy" id="871652"/>
    <lineage>
        <taxon>Bacteria</taxon>
        <taxon>Pseudomonadati</taxon>
        <taxon>Pseudomonadota</taxon>
        <taxon>Alphaproteobacteria</taxon>
        <taxon>Rhodobacterales</taxon>
        <taxon>Roseobacteraceae</taxon>
        <taxon>Poseidonocella</taxon>
    </lineage>
</organism>
<sequence>MVGALLFAVMTTTAAVAQSARPAAGEAVTPGLNGPEGELSFGLWYSEAEEFSATTGFTQHRIGGRDDSLAMGLSLSRYATSAHVTLTDPDFYESPYARVLSFAIRSYEPGATQAGDYTFTQAEALIGFSRALDPRRSIGFGAGFTRSTLDDRDSLPEFLAAYVESVGEEINDAFVYADYVWDARLSEGWQRRGPRVSLNTQLGRAGDTSYGLAYLRGEYRAPFGERFELRTHGAVGLGDTLSDGPFPVLRSFAAGGPGSVRGFAEGTLGPQSPVPGSSDVAYPGGQFSVLAGLEAATPLDREQKIFGMAYFDIGNVYETAADYDGGALRRSVGIGISWASPIGPLSLFVSEPIDPKDGDEVSRLQFGLGLRF</sequence>
<proteinExistence type="predicted"/>
<keyword evidence="2" id="KW-1134">Transmembrane beta strand</keyword>
<evidence type="ECO:0000256" key="5">
    <source>
        <dbReference type="ARBA" id="ARBA00023136"/>
    </source>
</evidence>
<evidence type="ECO:0000256" key="2">
    <source>
        <dbReference type="ARBA" id="ARBA00022452"/>
    </source>
</evidence>
<keyword evidence="4 7" id="KW-0732">Signal</keyword>
<dbReference type="PANTHER" id="PTHR12815:SF47">
    <property type="entry name" value="TRANSLOCATION AND ASSEMBLY MODULE SUBUNIT TAMA"/>
    <property type="match status" value="1"/>
</dbReference>
<evidence type="ECO:0000259" key="8">
    <source>
        <dbReference type="Pfam" id="PF01103"/>
    </source>
</evidence>
<dbReference type="Gene3D" id="2.40.160.50">
    <property type="entry name" value="membrane protein fhac: a member of the omp85/tpsb transporter family"/>
    <property type="match status" value="1"/>
</dbReference>
<gene>
    <name evidence="9" type="ORF">SAMN04515673_11063</name>
</gene>
<keyword evidence="3" id="KW-0812">Transmembrane</keyword>
<evidence type="ECO:0000256" key="1">
    <source>
        <dbReference type="ARBA" id="ARBA00004370"/>
    </source>
</evidence>
<dbReference type="InterPro" id="IPR039910">
    <property type="entry name" value="D15-like"/>
</dbReference>
<keyword evidence="5" id="KW-0472">Membrane</keyword>
<keyword evidence="10" id="KW-1185">Reference proteome</keyword>
<name>A0A1I6EE90_9RHOB</name>
<keyword evidence="6" id="KW-0998">Cell outer membrane</keyword>
<dbReference type="STRING" id="871652.SAMN04515673_11063"/>
<dbReference type="InterPro" id="IPR000184">
    <property type="entry name" value="Bac_surfAg_D15"/>
</dbReference>
<evidence type="ECO:0000256" key="4">
    <source>
        <dbReference type="ARBA" id="ARBA00022729"/>
    </source>
</evidence>
<dbReference type="AlphaFoldDB" id="A0A1I6EE90"/>
<evidence type="ECO:0000256" key="6">
    <source>
        <dbReference type="ARBA" id="ARBA00023237"/>
    </source>
</evidence>
<feature type="chain" id="PRO_5011728294" evidence="7">
    <location>
        <begin position="18"/>
        <end position="372"/>
    </location>
</feature>
<feature type="domain" description="Bacterial surface antigen (D15)" evidence="8">
    <location>
        <begin position="63"/>
        <end position="372"/>
    </location>
</feature>
<dbReference type="GO" id="GO:0019867">
    <property type="term" value="C:outer membrane"/>
    <property type="evidence" value="ECO:0007669"/>
    <property type="project" value="InterPro"/>
</dbReference>
<dbReference type="Pfam" id="PF01103">
    <property type="entry name" value="Omp85"/>
    <property type="match status" value="1"/>
</dbReference>
<dbReference type="Proteomes" id="UP000199302">
    <property type="component" value="Unassembled WGS sequence"/>
</dbReference>
<dbReference type="PANTHER" id="PTHR12815">
    <property type="entry name" value="SORTING AND ASSEMBLY MACHINERY SAMM50 PROTEIN FAMILY MEMBER"/>
    <property type="match status" value="1"/>
</dbReference>
<protein>
    <submittedName>
        <fullName evidence="9">Surface antigen</fullName>
    </submittedName>
</protein>
<feature type="signal peptide" evidence="7">
    <location>
        <begin position="1"/>
        <end position="17"/>
    </location>
</feature>
<reference evidence="9 10" key="1">
    <citation type="submission" date="2016-10" db="EMBL/GenBank/DDBJ databases">
        <authorList>
            <person name="de Groot N.N."/>
        </authorList>
    </citation>
    <scope>NUCLEOTIDE SEQUENCE [LARGE SCALE GENOMIC DNA]</scope>
    <source>
        <strain evidence="10">KMM 9023,NRIC 0796,JCM 17311,KCTC 23692</strain>
    </source>
</reference>
<dbReference type="EMBL" id="FOYI01000010">
    <property type="protein sequence ID" value="SFR15848.1"/>
    <property type="molecule type" value="Genomic_DNA"/>
</dbReference>
<evidence type="ECO:0000256" key="7">
    <source>
        <dbReference type="SAM" id="SignalP"/>
    </source>
</evidence>
<comment type="subcellular location">
    <subcellularLocation>
        <location evidence="1">Membrane</location>
    </subcellularLocation>
</comment>
<evidence type="ECO:0000313" key="9">
    <source>
        <dbReference type="EMBL" id="SFR15848.1"/>
    </source>
</evidence>
<evidence type="ECO:0000313" key="10">
    <source>
        <dbReference type="Proteomes" id="UP000199302"/>
    </source>
</evidence>